<sequence length="39" mass="4413">MCNCNIREASQVQLIPISSIQSIQRVQKVLIPKKKSISM</sequence>
<dbReference type="EMBL" id="GBRH01214258">
    <property type="protein sequence ID" value="JAD83637.1"/>
    <property type="molecule type" value="Transcribed_RNA"/>
</dbReference>
<evidence type="ECO:0000313" key="1">
    <source>
        <dbReference type="EMBL" id="JAD83637.1"/>
    </source>
</evidence>
<dbReference type="AlphaFoldDB" id="A0A0A9DIR0"/>
<reference evidence="1" key="2">
    <citation type="journal article" date="2015" name="Data Brief">
        <title>Shoot transcriptome of the giant reed, Arundo donax.</title>
        <authorList>
            <person name="Barrero R.A."/>
            <person name="Guerrero F.D."/>
            <person name="Moolhuijzen P."/>
            <person name="Goolsby J.A."/>
            <person name="Tidwell J."/>
            <person name="Bellgard S.E."/>
            <person name="Bellgard M.I."/>
        </authorList>
    </citation>
    <scope>NUCLEOTIDE SEQUENCE</scope>
    <source>
        <tissue evidence="1">Shoot tissue taken approximately 20 cm above the soil surface</tissue>
    </source>
</reference>
<organism evidence="1">
    <name type="scientific">Arundo donax</name>
    <name type="common">Giant reed</name>
    <name type="synonym">Donax arundinaceus</name>
    <dbReference type="NCBI Taxonomy" id="35708"/>
    <lineage>
        <taxon>Eukaryota</taxon>
        <taxon>Viridiplantae</taxon>
        <taxon>Streptophyta</taxon>
        <taxon>Embryophyta</taxon>
        <taxon>Tracheophyta</taxon>
        <taxon>Spermatophyta</taxon>
        <taxon>Magnoliopsida</taxon>
        <taxon>Liliopsida</taxon>
        <taxon>Poales</taxon>
        <taxon>Poaceae</taxon>
        <taxon>PACMAD clade</taxon>
        <taxon>Arundinoideae</taxon>
        <taxon>Arundineae</taxon>
        <taxon>Arundo</taxon>
    </lineage>
</organism>
<reference evidence="1" key="1">
    <citation type="submission" date="2014-09" db="EMBL/GenBank/DDBJ databases">
        <authorList>
            <person name="Magalhaes I.L.F."/>
            <person name="Oliveira U."/>
            <person name="Santos F.R."/>
            <person name="Vidigal T.H.D.A."/>
            <person name="Brescovit A.D."/>
            <person name="Santos A.J."/>
        </authorList>
    </citation>
    <scope>NUCLEOTIDE SEQUENCE</scope>
    <source>
        <tissue evidence="1">Shoot tissue taken approximately 20 cm above the soil surface</tissue>
    </source>
</reference>
<name>A0A0A9DIR0_ARUDO</name>
<accession>A0A0A9DIR0</accession>
<proteinExistence type="predicted"/>
<protein>
    <submittedName>
        <fullName evidence="1">Uncharacterized protein</fullName>
    </submittedName>
</protein>